<dbReference type="GO" id="GO:0006357">
    <property type="term" value="P:regulation of transcription by RNA polymerase II"/>
    <property type="evidence" value="ECO:0007669"/>
    <property type="project" value="TreeGrafter"/>
</dbReference>
<dbReference type="GO" id="GO:0045935">
    <property type="term" value="P:positive regulation of nucleobase-containing compound metabolic process"/>
    <property type="evidence" value="ECO:0007669"/>
    <property type="project" value="UniProtKB-ARBA"/>
</dbReference>
<dbReference type="InterPro" id="IPR050603">
    <property type="entry name" value="MYST_HAT"/>
</dbReference>
<dbReference type="InterPro" id="IPR036060">
    <property type="entry name" value="Znf_C2H2C_sf"/>
</dbReference>
<accession>A0AAY4DGJ5</accession>
<keyword evidence="8" id="KW-0808">Transferase</keyword>
<protein>
    <recommendedName>
        <fullName evidence="25">Histone acetyltransferase</fullName>
        <ecNumber evidence="25">2.3.1.48</ecNumber>
    </recommendedName>
</protein>
<feature type="domain" description="MYST-type HAT" evidence="27">
    <location>
        <begin position="354"/>
        <end position="628"/>
    </location>
</feature>
<dbReference type="Gene3D" id="1.10.10.10">
    <property type="entry name" value="Winged helix-like DNA-binding domain superfamily/Winged helix DNA-binding domain"/>
    <property type="match status" value="1"/>
</dbReference>
<evidence type="ECO:0000256" key="16">
    <source>
        <dbReference type="ARBA" id="ARBA00022990"/>
    </source>
</evidence>
<keyword evidence="16" id="KW-0007">Acetylation</keyword>
<feature type="region of interest" description="Disordered" evidence="26">
    <location>
        <begin position="221"/>
        <end position="255"/>
    </location>
</feature>
<evidence type="ECO:0000256" key="7">
    <source>
        <dbReference type="ARBA" id="ARBA00022553"/>
    </source>
</evidence>
<dbReference type="PANTHER" id="PTHR10615:SF161">
    <property type="entry name" value="HISTONE ACETYLTRANSFERASE KAT7"/>
    <property type="match status" value="1"/>
</dbReference>
<evidence type="ECO:0000256" key="19">
    <source>
        <dbReference type="ARBA" id="ARBA00023204"/>
    </source>
</evidence>
<dbReference type="InterPro" id="IPR002717">
    <property type="entry name" value="HAT_MYST-type"/>
</dbReference>
<dbReference type="PROSITE" id="PS51726">
    <property type="entry name" value="MYST_HAT"/>
    <property type="match status" value="1"/>
</dbReference>
<dbReference type="GO" id="GO:1902035">
    <property type="term" value="P:positive regulation of hematopoietic stem cell proliferation"/>
    <property type="evidence" value="ECO:0007669"/>
    <property type="project" value="UniProtKB-ARBA"/>
</dbReference>
<evidence type="ECO:0000313" key="28">
    <source>
        <dbReference type="Ensembl" id="ENSDCDP00010044650.1"/>
    </source>
</evidence>
<feature type="compositionally biased region" description="Basic and acidic residues" evidence="26">
    <location>
        <begin position="144"/>
        <end position="164"/>
    </location>
</feature>
<evidence type="ECO:0000313" key="29">
    <source>
        <dbReference type="Proteomes" id="UP000694580"/>
    </source>
</evidence>
<evidence type="ECO:0000256" key="25">
    <source>
        <dbReference type="RuleBase" id="RU361211"/>
    </source>
</evidence>
<evidence type="ECO:0000256" key="10">
    <source>
        <dbReference type="ARBA" id="ARBA00022723"/>
    </source>
</evidence>
<evidence type="ECO:0000256" key="13">
    <source>
        <dbReference type="ARBA" id="ARBA00022833"/>
    </source>
</evidence>
<dbReference type="InterPro" id="IPR040706">
    <property type="entry name" value="Zf-MYST"/>
</dbReference>
<dbReference type="Pfam" id="PF17772">
    <property type="entry name" value="zf-MYST"/>
    <property type="match status" value="1"/>
</dbReference>
<reference evidence="28" key="3">
    <citation type="submission" date="2025-09" db="UniProtKB">
        <authorList>
            <consortium name="Ensembl"/>
        </authorList>
    </citation>
    <scope>IDENTIFICATION</scope>
</reference>
<dbReference type="Pfam" id="PF01853">
    <property type="entry name" value="MOZ_SAS"/>
    <property type="match status" value="1"/>
</dbReference>
<dbReference type="GO" id="GO:0010485">
    <property type="term" value="F:histone H4 acetyltransferase activity"/>
    <property type="evidence" value="ECO:0007669"/>
    <property type="project" value="TreeGrafter"/>
</dbReference>
<keyword evidence="12 24" id="KW-0863">Zinc-finger</keyword>
<evidence type="ECO:0000256" key="17">
    <source>
        <dbReference type="ARBA" id="ARBA00023015"/>
    </source>
</evidence>
<dbReference type="InterPro" id="IPR036388">
    <property type="entry name" value="WH-like_DNA-bd_sf"/>
</dbReference>
<comment type="similarity">
    <text evidence="4 25">Belongs to the MYST (SAS/MOZ) family.</text>
</comment>
<dbReference type="GO" id="GO:0003712">
    <property type="term" value="F:transcription coregulator activity"/>
    <property type="evidence" value="ECO:0007669"/>
    <property type="project" value="TreeGrafter"/>
</dbReference>
<dbReference type="SUPFAM" id="SSF103637">
    <property type="entry name" value="CCHHC domain"/>
    <property type="match status" value="1"/>
</dbReference>
<dbReference type="FunFam" id="1.10.10.10:FF:000092">
    <property type="entry name" value="Histone acetyltransferase"/>
    <property type="match status" value="1"/>
</dbReference>
<keyword evidence="10" id="KW-0479">Metal-binding</keyword>
<evidence type="ECO:0000256" key="22">
    <source>
        <dbReference type="ARBA" id="ARBA00023328"/>
    </source>
</evidence>
<keyword evidence="6" id="KW-1017">Isopeptide bond</keyword>
<keyword evidence="22" id="KW-0137">Centromere</keyword>
<dbReference type="Gene3D" id="3.40.630.30">
    <property type="match status" value="1"/>
</dbReference>
<dbReference type="GO" id="GO:0008270">
    <property type="term" value="F:zinc ion binding"/>
    <property type="evidence" value="ECO:0007669"/>
    <property type="project" value="UniProtKB-KW"/>
</dbReference>
<feature type="compositionally biased region" description="Polar residues" evidence="26">
    <location>
        <begin position="125"/>
        <end position="143"/>
    </location>
</feature>
<dbReference type="InterPro" id="IPR016181">
    <property type="entry name" value="Acyl_CoA_acyltransferase"/>
</dbReference>
<dbReference type="FunFam" id="4.10.320.30:FF:000002">
    <property type="entry name" value="Histone acetyltransferase"/>
    <property type="match status" value="1"/>
</dbReference>
<evidence type="ECO:0000259" key="27">
    <source>
        <dbReference type="PROSITE" id="PS51726"/>
    </source>
</evidence>
<dbReference type="PANTHER" id="PTHR10615">
    <property type="entry name" value="HISTONE ACETYLTRANSFERASE"/>
    <property type="match status" value="1"/>
</dbReference>
<comment type="subcellular location">
    <subcellularLocation>
        <location evidence="3">Chromosome</location>
        <location evidence="3">Centromere</location>
    </subcellularLocation>
    <subcellularLocation>
        <location evidence="2">Cytoplasm</location>
        <location evidence="2">Cytosol</location>
    </subcellularLocation>
    <subcellularLocation>
        <location evidence="1 25">Nucleus</location>
    </subcellularLocation>
</comment>
<dbReference type="Gene3D" id="4.10.320.30">
    <property type="match status" value="1"/>
</dbReference>
<dbReference type="FunFam" id="3.30.60.60:FF:000001">
    <property type="entry name" value="Histone acetyltransferase"/>
    <property type="match status" value="1"/>
</dbReference>
<comment type="catalytic activity">
    <reaction evidence="25">
        <text>L-lysyl-[protein] + acetyl-CoA = N(6)-acetyl-L-lysyl-[protein] + CoA + H(+)</text>
        <dbReference type="Rhea" id="RHEA:45948"/>
        <dbReference type="Rhea" id="RHEA-COMP:9752"/>
        <dbReference type="Rhea" id="RHEA-COMP:10731"/>
        <dbReference type="ChEBI" id="CHEBI:15378"/>
        <dbReference type="ChEBI" id="CHEBI:29969"/>
        <dbReference type="ChEBI" id="CHEBI:57287"/>
        <dbReference type="ChEBI" id="CHEBI:57288"/>
        <dbReference type="ChEBI" id="CHEBI:61930"/>
        <dbReference type="EC" id="2.3.1.48"/>
    </reaction>
</comment>
<dbReference type="Proteomes" id="UP000694580">
    <property type="component" value="Chromosome 7"/>
</dbReference>
<keyword evidence="13" id="KW-0862">Zinc</keyword>
<reference evidence="28 29" key="1">
    <citation type="submission" date="2020-06" db="EMBL/GenBank/DDBJ databases">
        <authorList>
            <consortium name="Wellcome Sanger Institute Data Sharing"/>
        </authorList>
    </citation>
    <scope>NUCLEOTIDE SEQUENCE [LARGE SCALE GENOMIC DNA]</scope>
</reference>
<keyword evidence="5" id="KW-0963">Cytoplasm</keyword>
<dbReference type="PROSITE" id="PS51802">
    <property type="entry name" value="ZF_CCHHC"/>
    <property type="match status" value="1"/>
</dbReference>
<dbReference type="Pfam" id="PF01530">
    <property type="entry name" value="zf-C2HC"/>
    <property type="match status" value="1"/>
</dbReference>
<dbReference type="Ensembl" id="ENSDCDT00010054757.1">
    <property type="protein sequence ID" value="ENSDCDP00010044650.1"/>
    <property type="gene ID" value="ENSDCDG00010027372.1"/>
</dbReference>
<evidence type="ECO:0000256" key="2">
    <source>
        <dbReference type="ARBA" id="ARBA00004514"/>
    </source>
</evidence>
<evidence type="ECO:0000256" key="6">
    <source>
        <dbReference type="ARBA" id="ARBA00022499"/>
    </source>
</evidence>
<keyword evidence="19" id="KW-0234">DNA repair</keyword>
<evidence type="ECO:0000256" key="24">
    <source>
        <dbReference type="PROSITE-ProRule" id="PRU01143"/>
    </source>
</evidence>
<gene>
    <name evidence="28" type="primary">KAT7</name>
</gene>
<dbReference type="EC" id="2.3.1.48" evidence="25"/>
<evidence type="ECO:0000256" key="15">
    <source>
        <dbReference type="ARBA" id="ARBA00022853"/>
    </source>
</evidence>
<keyword evidence="7" id="KW-0597">Phosphoprotein</keyword>
<keyword evidence="18" id="KW-0804">Transcription</keyword>
<sequence>MPRRKRNAGSSSDGTEDSDFSADLEHTDSSESDANTRRNTRLTRSSVRLSQSSQDSSPVLSAEEAVTFSARRVTRSQQQGHPNTPKKYPLRQSRLSGSDTEHPAELTEHDMKQNMDQDETPPRTPTGNAPSSESDIDVSSPNASHDESLAKELSLKDSGSDLSHRPKRRRFHESYNFNMKCPTPGCNSLGHLTGKHERHFSISGCPLYHNLSADECKVRASSRDKQVEERTLSHRQDENRHSTRHQAPTERQMRYKEKVTELRKKRNSALVKEQKEKHMVSSVKLNHFCSYSRISCALISFSSGRWEHRQTHGANREPLLENITSDYDLELFRKAQARASDDLEKLRLQGQVTEGSNMIKTIVFGRYELDTWYHSPYPEEYARLGRLYMCEFCLKYMKSQTILRRHMAKCVWKHPPGDEIYRKGAISVFEVDGKKNKIYCQNLCLLAKLFLDHKTLYYDVEPFLFYVMTEADNTGCHLVGYFSKEKNSFLNYNVSCILTMPQYMRQGYGKMLIDFSYLLSKVEEKVGSPERPLSDLGLISYRSYWKEVLLRYLNNFQGKEISIKEISQETAVNPVDIVSTLQSLQMLKYWKGKHLVLKRQDLIDDWKTKEVKRGSSKSIDPTALKWTPPKGT</sequence>
<evidence type="ECO:0000256" key="11">
    <source>
        <dbReference type="ARBA" id="ARBA00022763"/>
    </source>
</evidence>
<evidence type="ECO:0000256" key="8">
    <source>
        <dbReference type="ARBA" id="ARBA00022679"/>
    </source>
</evidence>
<evidence type="ECO:0000256" key="21">
    <source>
        <dbReference type="ARBA" id="ARBA00023315"/>
    </source>
</evidence>
<dbReference type="AlphaFoldDB" id="A0AAY4DGJ5"/>
<keyword evidence="11" id="KW-0227">DNA damage</keyword>
<dbReference type="SUPFAM" id="SSF55729">
    <property type="entry name" value="Acyl-CoA N-acyltransferases (Nat)"/>
    <property type="match status" value="1"/>
</dbReference>
<dbReference type="GO" id="GO:0003682">
    <property type="term" value="F:chromatin binding"/>
    <property type="evidence" value="ECO:0007669"/>
    <property type="project" value="TreeGrafter"/>
</dbReference>
<keyword evidence="15" id="KW-0156">Chromatin regulator</keyword>
<keyword evidence="29" id="KW-1185">Reference proteome</keyword>
<evidence type="ECO:0000256" key="5">
    <source>
        <dbReference type="ARBA" id="ARBA00022490"/>
    </source>
</evidence>
<evidence type="ECO:0000256" key="3">
    <source>
        <dbReference type="ARBA" id="ARBA00004584"/>
    </source>
</evidence>
<keyword evidence="17" id="KW-0805">Transcription regulation</keyword>
<dbReference type="FunFam" id="3.40.630.30:FF:000001">
    <property type="entry name" value="Histone acetyltransferase"/>
    <property type="match status" value="1"/>
</dbReference>
<dbReference type="GO" id="GO:0006260">
    <property type="term" value="P:DNA replication"/>
    <property type="evidence" value="ECO:0007669"/>
    <property type="project" value="UniProtKB-KW"/>
</dbReference>
<keyword evidence="9" id="KW-0235">DNA replication</keyword>
<dbReference type="GeneTree" id="ENSGT00940000157744"/>
<dbReference type="GO" id="GO:0000775">
    <property type="term" value="C:chromosome, centromeric region"/>
    <property type="evidence" value="ECO:0007669"/>
    <property type="project" value="UniProtKB-SubCell"/>
</dbReference>
<keyword evidence="14" id="KW-0832">Ubl conjugation</keyword>
<dbReference type="InterPro" id="IPR002515">
    <property type="entry name" value="Znf_C2H2C"/>
</dbReference>
<feature type="active site" description="Proton donor/acceptor" evidence="23">
    <location>
        <position position="530"/>
    </location>
</feature>
<evidence type="ECO:0000256" key="12">
    <source>
        <dbReference type="ARBA" id="ARBA00022771"/>
    </source>
</evidence>
<evidence type="ECO:0000256" key="9">
    <source>
        <dbReference type="ARBA" id="ARBA00022705"/>
    </source>
</evidence>
<dbReference type="GO" id="GO:0006281">
    <property type="term" value="P:DNA repair"/>
    <property type="evidence" value="ECO:0007669"/>
    <property type="project" value="UniProtKB-KW"/>
</dbReference>
<dbReference type="Gene3D" id="3.30.60.60">
    <property type="entry name" value="N-acetyl transferase-like"/>
    <property type="match status" value="1"/>
</dbReference>
<proteinExistence type="inferred from homology"/>
<evidence type="ECO:0000256" key="1">
    <source>
        <dbReference type="ARBA" id="ARBA00004123"/>
    </source>
</evidence>
<feature type="compositionally biased region" description="Basic and acidic residues" evidence="26">
    <location>
        <begin position="99"/>
        <end position="115"/>
    </location>
</feature>
<evidence type="ECO:0000256" key="20">
    <source>
        <dbReference type="ARBA" id="ARBA00023242"/>
    </source>
</evidence>
<dbReference type="GO" id="GO:0036409">
    <property type="term" value="C:histone H3-K14 acetyltransferase complex"/>
    <property type="evidence" value="ECO:0007669"/>
    <property type="project" value="UniProtKB-ARBA"/>
</dbReference>
<evidence type="ECO:0000256" key="4">
    <source>
        <dbReference type="ARBA" id="ARBA00010107"/>
    </source>
</evidence>
<dbReference type="GO" id="GO:0005829">
    <property type="term" value="C:cytosol"/>
    <property type="evidence" value="ECO:0007669"/>
    <property type="project" value="UniProtKB-SubCell"/>
</dbReference>
<evidence type="ECO:0000256" key="18">
    <source>
        <dbReference type="ARBA" id="ARBA00023163"/>
    </source>
</evidence>
<feature type="compositionally biased region" description="Low complexity" evidence="26">
    <location>
        <begin position="42"/>
        <end position="62"/>
    </location>
</feature>
<keyword evidence="21" id="KW-0012">Acyltransferase</keyword>
<dbReference type="GO" id="GO:0036408">
    <property type="term" value="F:histone H3K14 acetyltransferase activity"/>
    <property type="evidence" value="ECO:0007669"/>
    <property type="project" value="UniProtKB-ARBA"/>
</dbReference>
<organism evidence="28 29">
    <name type="scientific">Denticeps clupeoides</name>
    <name type="common">denticle herring</name>
    <dbReference type="NCBI Taxonomy" id="299321"/>
    <lineage>
        <taxon>Eukaryota</taxon>
        <taxon>Metazoa</taxon>
        <taxon>Chordata</taxon>
        <taxon>Craniata</taxon>
        <taxon>Vertebrata</taxon>
        <taxon>Euteleostomi</taxon>
        <taxon>Actinopterygii</taxon>
        <taxon>Neopterygii</taxon>
        <taxon>Teleostei</taxon>
        <taxon>Clupei</taxon>
        <taxon>Clupeiformes</taxon>
        <taxon>Denticipitoidei</taxon>
        <taxon>Denticipitidae</taxon>
        <taxon>Denticeps</taxon>
    </lineage>
</organism>
<reference evidence="28" key="2">
    <citation type="submission" date="2025-08" db="UniProtKB">
        <authorList>
            <consortium name="Ensembl"/>
        </authorList>
    </citation>
    <scope>IDENTIFICATION</scope>
</reference>
<name>A0AAY4DGJ5_9TELE</name>
<evidence type="ECO:0000256" key="26">
    <source>
        <dbReference type="SAM" id="MobiDB-lite"/>
    </source>
</evidence>
<keyword evidence="20 25" id="KW-0539">Nucleus</keyword>
<dbReference type="GO" id="GO:0045815">
    <property type="term" value="P:transcription initiation-coupled chromatin remodeling"/>
    <property type="evidence" value="ECO:0007669"/>
    <property type="project" value="UniProtKB-ARBA"/>
</dbReference>
<feature type="region of interest" description="Disordered" evidence="26">
    <location>
        <begin position="1"/>
        <end position="167"/>
    </location>
</feature>
<evidence type="ECO:0000256" key="23">
    <source>
        <dbReference type="PIRSR" id="PIRSR602717-51"/>
    </source>
</evidence>
<evidence type="ECO:0000256" key="14">
    <source>
        <dbReference type="ARBA" id="ARBA00022843"/>
    </source>
</evidence>